<protein>
    <submittedName>
        <fullName evidence="2">F-box protein</fullName>
    </submittedName>
</protein>
<dbReference type="InterPro" id="IPR017451">
    <property type="entry name" value="F-box-assoc_interact_dom"/>
</dbReference>
<dbReference type="SMART" id="SM00256">
    <property type="entry name" value="FBOX"/>
    <property type="match status" value="1"/>
</dbReference>
<dbReference type="CDD" id="cd22157">
    <property type="entry name" value="F-box_AtFBW1-like"/>
    <property type="match status" value="1"/>
</dbReference>
<proteinExistence type="predicted"/>
<evidence type="ECO:0000313" key="3">
    <source>
        <dbReference type="Proteomes" id="UP001558713"/>
    </source>
</evidence>
<dbReference type="PANTHER" id="PTHR31111:SF125">
    <property type="entry name" value="F-BOX PROTEIN CPR30-LIKE"/>
    <property type="match status" value="1"/>
</dbReference>
<gene>
    <name evidence="2" type="ORF">V5N11_013705</name>
</gene>
<accession>A0ABD1BXR1</accession>
<sequence length="386" mass="44653">MENLGHQVMDLTIPHDLLIDILSRNPAKSIARSRCVSKIWKSILLSPSFTELFLRRSLSRPRLLFTFFEDKSLFFFSSPQPQNLDENTSLVAVADHHTYFSQHVSFGICLPINGLICTQDRGWRYSVPVICNPSTGESITLPVLELDRADEKRYFGYDPIDKKFKVLCVSCPSVGTSNLYEEHHVLTLETGELSWRKIECCLPYYLLYNYGICIDGVLYYPAATNIYEDVSIIVCFDVRSEKFSFVNKPEGLELGHYSTLVNYKGKLSALQSKRGIDYNEIIDGSMGFLKLWVLVDHEKHIWSMKIYQIPSMWRTVIQKTDVYFAGITSSGEFVLSPYSSNEPFYVFFYDPEKITIVRVEIQGIDQRLRNRKVYTFIEYIEDVKLM</sequence>
<dbReference type="SUPFAM" id="SSF81383">
    <property type="entry name" value="F-box domain"/>
    <property type="match status" value="1"/>
</dbReference>
<dbReference type="Pfam" id="PF00646">
    <property type="entry name" value="F-box"/>
    <property type="match status" value="1"/>
</dbReference>
<dbReference type="PANTHER" id="PTHR31111">
    <property type="entry name" value="BNAA05G37150D PROTEIN-RELATED"/>
    <property type="match status" value="1"/>
</dbReference>
<feature type="domain" description="F-box" evidence="1">
    <location>
        <begin position="13"/>
        <end position="53"/>
    </location>
</feature>
<comment type="caution">
    <text evidence="2">The sequence shown here is derived from an EMBL/GenBank/DDBJ whole genome shotgun (WGS) entry which is preliminary data.</text>
</comment>
<dbReference type="AlphaFoldDB" id="A0ABD1BXR1"/>
<reference evidence="2 3" key="1">
    <citation type="submission" date="2024-04" db="EMBL/GenBank/DDBJ databases">
        <title>Genome assembly C_amara_ONT_v2.</title>
        <authorList>
            <person name="Yant L."/>
            <person name="Moore C."/>
            <person name="Slenker M."/>
        </authorList>
    </citation>
    <scope>NUCLEOTIDE SEQUENCE [LARGE SCALE GENOMIC DNA]</scope>
    <source>
        <tissue evidence="2">Leaf</tissue>
    </source>
</reference>
<dbReference type="InterPro" id="IPR036047">
    <property type="entry name" value="F-box-like_dom_sf"/>
</dbReference>
<dbReference type="Proteomes" id="UP001558713">
    <property type="component" value="Unassembled WGS sequence"/>
</dbReference>
<name>A0ABD1BXR1_CARAN</name>
<dbReference type="EMBL" id="JBANAX010000110">
    <property type="protein sequence ID" value="KAL1221983.1"/>
    <property type="molecule type" value="Genomic_DNA"/>
</dbReference>
<keyword evidence="3" id="KW-1185">Reference proteome</keyword>
<dbReference type="NCBIfam" id="TIGR01640">
    <property type="entry name" value="F_box_assoc_1"/>
    <property type="match status" value="1"/>
</dbReference>
<dbReference type="InterPro" id="IPR001810">
    <property type="entry name" value="F-box_dom"/>
</dbReference>
<dbReference type="Pfam" id="PF08268">
    <property type="entry name" value="FBA_3"/>
    <property type="match status" value="1"/>
</dbReference>
<dbReference type="InterPro" id="IPR013187">
    <property type="entry name" value="F-box-assoc_dom_typ3"/>
</dbReference>
<evidence type="ECO:0000313" key="2">
    <source>
        <dbReference type="EMBL" id="KAL1221983.1"/>
    </source>
</evidence>
<organism evidence="2 3">
    <name type="scientific">Cardamine amara subsp. amara</name>
    <dbReference type="NCBI Taxonomy" id="228776"/>
    <lineage>
        <taxon>Eukaryota</taxon>
        <taxon>Viridiplantae</taxon>
        <taxon>Streptophyta</taxon>
        <taxon>Embryophyta</taxon>
        <taxon>Tracheophyta</taxon>
        <taxon>Spermatophyta</taxon>
        <taxon>Magnoliopsida</taxon>
        <taxon>eudicotyledons</taxon>
        <taxon>Gunneridae</taxon>
        <taxon>Pentapetalae</taxon>
        <taxon>rosids</taxon>
        <taxon>malvids</taxon>
        <taxon>Brassicales</taxon>
        <taxon>Brassicaceae</taxon>
        <taxon>Cardamineae</taxon>
        <taxon>Cardamine</taxon>
    </lineage>
</organism>
<evidence type="ECO:0000259" key="1">
    <source>
        <dbReference type="SMART" id="SM00256"/>
    </source>
</evidence>